<keyword evidence="6" id="KW-0326">Glycosidase</keyword>
<dbReference type="Gene3D" id="3.20.20.80">
    <property type="entry name" value="Glycosidases"/>
    <property type="match status" value="1"/>
</dbReference>
<dbReference type="GO" id="GO:0005764">
    <property type="term" value="C:lysosome"/>
    <property type="evidence" value="ECO:0007669"/>
    <property type="project" value="TreeGrafter"/>
</dbReference>
<dbReference type="eggNOG" id="COG3669">
    <property type="taxonomic scope" value="Bacteria"/>
</dbReference>
<evidence type="ECO:0000313" key="8">
    <source>
        <dbReference type="EMBL" id="ERL64785.1"/>
    </source>
</evidence>
<evidence type="ECO:0000256" key="2">
    <source>
        <dbReference type="ARBA" id="ARBA00007951"/>
    </source>
</evidence>
<accession>U4TMY6</accession>
<dbReference type="SMART" id="SM00812">
    <property type="entry name" value="Alpha_L_fucos"/>
    <property type="match status" value="1"/>
</dbReference>
<name>U4TMY6_9LACO</name>
<keyword evidence="9" id="KW-1185">Reference proteome</keyword>
<feature type="domain" description="Glycoside hydrolase family 29 N-terminal" evidence="7">
    <location>
        <begin position="88"/>
        <end position="415"/>
    </location>
</feature>
<dbReference type="SUPFAM" id="SSF51445">
    <property type="entry name" value="(Trans)glycosidases"/>
    <property type="match status" value="1"/>
</dbReference>
<dbReference type="STRING" id="1231336.L248_0562"/>
<sequence length="512" mass="58366">MLPTGCTRCVFVHDKRILLANSITGIDYSMIGILLALTVRGTVETVRKEESAMVDTKTDRQDMELTKDASWQMSDFKAYPEYDMLVKQWAWFQDQKIGLLLHWGLYAQAGIVESWQLSDADRWARGKTPFRPNMHQLKSDYWSLAEKFDPVRFDPQVWARLFRTAGIRYAILTTKHHDGFNMFDTQYSKFKVTNPRFPYAAAANADIFGQFANAMREVGIAVGAYYSKADWHHSDYWRPDGKPKTRNADFNPVEDSKRWQRYVDFVHNQLVEITTKYGPLGMLWLDAGWVGDNREPLNLERVITKIRMSQPTMLTVDRTMGGRFENYVTPERQIPKLEKRPALPWESNIPLADNWGYVPHDHYKPFKEVLLSILQVVSLGGNIVLGVGPRPDGRIPQQAVKRLEQLGGWLDLNGEGIFGTRPLSDSILRRAQHLGMAISQSSDMVYVFPLKQRSSAIDLEVLGIANQIGSARRLGTKILYTIKDNVVMLPGSLRQSLFPGIALTKKIAGQIL</sequence>
<evidence type="ECO:0000259" key="7">
    <source>
        <dbReference type="Pfam" id="PF01120"/>
    </source>
</evidence>
<evidence type="ECO:0000256" key="5">
    <source>
        <dbReference type="ARBA" id="ARBA00022801"/>
    </source>
</evidence>
<dbReference type="InterPro" id="IPR000933">
    <property type="entry name" value="Glyco_hydro_29"/>
</dbReference>
<dbReference type="GO" id="GO:0004560">
    <property type="term" value="F:alpha-L-fucosidase activity"/>
    <property type="evidence" value="ECO:0007669"/>
    <property type="project" value="InterPro"/>
</dbReference>
<dbReference type="HOGENOM" id="CLU_002934_0_3_9"/>
<evidence type="ECO:0000256" key="3">
    <source>
        <dbReference type="ARBA" id="ARBA00012662"/>
    </source>
</evidence>
<protein>
    <recommendedName>
        <fullName evidence="3">alpha-L-fucosidase</fullName>
        <ecNumber evidence="3">3.2.1.51</ecNumber>
    </recommendedName>
</protein>
<dbReference type="EC" id="3.2.1.51" evidence="3"/>
<evidence type="ECO:0000256" key="6">
    <source>
        <dbReference type="ARBA" id="ARBA00023295"/>
    </source>
</evidence>
<evidence type="ECO:0000256" key="1">
    <source>
        <dbReference type="ARBA" id="ARBA00004071"/>
    </source>
</evidence>
<dbReference type="PRINTS" id="PR00741">
    <property type="entry name" value="GLHYDRLASE29"/>
</dbReference>
<dbReference type="OrthoDB" id="107551at2"/>
<dbReference type="EMBL" id="KI271592">
    <property type="protein sequence ID" value="ERL64785.1"/>
    <property type="molecule type" value="Genomic_DNA"/>
</dbReference>
<organism evidence="8 9">
    <name type="scientific">Schleiferilactobacillus shenzhenensis LY-73</name>
    <dbReference type="NCBI Taxonomy" id="1231336"/>
    <lineage>
        <taxon>Bacteria</taxon>
        <taxon>Bacillati</taxon>
        <taxon>Bacillota</taxon>
        <taxon>Bacilli</taxon>
        <taxon>Lactobacillales</taxon>
        <taxon>Lactobacillaceae</taxon>
        <taxon>Schleiferilactobacillus</taxon>
    </lineage>
</organism>
<keyword evidence="4" id="KW-0732">Signal</keyword>
<dbReference type="InterPro" id="IPR017853">
    <property type="entry name" value="GH"/>
</dbReference>
<comment type="similarity">
    <text evidence="2">Belongs to the glycosyl hydrolase 29 family.</text>
</comment>
<proteinExistence type="inferred from homology"/>
<dbReference type="Proteomes" id="UP000030647">
    <property type="component" value="Unassembled WGS sequence"/>
</dbReference>
<dbReference type="InterPro" id="IPR057739">
    <property type="entry name" value="Glyco_hydro_29_N"/>
</dbReference>
<dbReference type="GO" id="GO:0016139">
    <property type="term" value="P:glycoside catabolic process"/>
    <property type="evidence" value="ECO:0007669"/>
    <property type="project" value="TreeGrafter"/>
</dbReference>
<gene>
    <name evidence="8" type="ORF">L248_0562</name>
</gene>
<evidence type="ECO:0000313" key="9">
    <source>
        <dbReference type="Proteomes" id="UP000030647"/>
    </source>
</evidence>
<dbReference type="InterPro" id="IPR016286">
    <property type="entry name" value="FUC_metazoa-typ"/>
</dbReference>
<keyword evidence="5" id="KW-0378">Hydrolase</keyword>
<evidence type="ECO:0000256" key="4">
    <source>
        <dbReference type="ARBA" id="ARBA00022729"/>
    </source>
</evidence>
<dbReference type="PANTHER" id="PTHR10030">
    <property type="entry name" value="ALPHA-L-FUCOSIDASE"/>
    <property type="match status" value="1"/>
</dbReference>
<dbReference type="PANTHER" id="PTHR10030:SF37">
    <property type="entry name" value="ALPHA-L-FUCOSIDASE-RELATED"/>
    <property type="match status" value="1"/>
</dbReference>
<reference evidence="9" key="1">
    <citation type="journal article" date="2013" name="Genome Announc.">
        <title>Whole-Genome Sequencing of Lactobacillus shenzhenensis Strain LY-73T.</title>
        <authorList>
            <person name="Lin Z."/>
            <person name="Liu Z."/>
            <person name="Yang R."/>
            <person name="Zou Y."/>
            <person name="Wan D."/>
            <person name="Chen J."/>
            <person name="Guo M."/>
            <person name="Zhao J."/>
            <person name="Fang C."/>
            <person name="Yang R."/>
            <person name="Liu F."/>
        </authorList>
    </citation>
    <scope>NUCLEOTIDE SEQUENCE [LARGE SCALE GENOMIC DNA]</scope>
    <source>
        <strain evidence="9">LY-73</strain>
    </source>
</reference>
<dbReference type="AlphaFoldDB" id="U4TMY6"/>
<dbReference type="Pfam" id="PF01120">
    <property type="entry name" value="Alpha_L_fucos"/>
    <property type="match status" value="1"/>
</dbReference>
<dbReference type="GO" id="GO:0006004">
    <property type="term" value="P:fucose metabolic process"/>
    <property type="evidence" value="ECO:0007669"/>
    <property type="project" value="InterPro"/>
</dbReference>
<comment type="function">
    <text evidence="1">Alpha-L-fucosidase is responsible for hydrolyzing the alpha-1,6-linked fucose joined to the reducing-end N-acetylglucosamine of the carbohydrate moieties of glycoproteins.</text>
</comment>